<gene>
    <name evidence="1" type="ORF">V6N11_029051</name>
</gene>
<keyword evidence="2" id="KW-1185">Reference proteome</keyword>
<sequence length="76" mass="8721">MDRTPHQELRLLPTAQAMEPQIVEKEQKHAVGVEQQSQQVNPGHKAARADLRWLELMGPLLNSEIMAKDSSFREKF</sequence>
<reference evidence="1 2" key="1">
    <citation type="journal article" date="2024" name="G3 (Bethesda)">
        <title>Genome assembly of Hibiscus sabdariffa L. provides insights into metabolisms of medicinal natural products.</title>
        <authorList>
            <person name="Kim T."/>
        </authorList>
    </citation>
    <scope>NUCLEOTIDE SEQUENCE [LARGE SCALE GENOMIC DNA]</scope>
    <source>
        <strain evidence="1">TK-2024</strain>
        <tissue evidence="1">Old leaves</tissue>
    </source>
</reference>
<evidence type="ECO:0000313" key="1">
    <source>
        <dbReference type="EMBL" id="KAK8980491.1"/>
    </source>
</evidence>
<proteinExistence type="predicted"/>
<protein>
    <submittedName>
        <fullName evidence="1">Uncharacterized protein</fullName>
    </submittedName>
</protein>
<accession>A0ABR2NWP3</accession>
<name>A0ABR2NWP3_9ROSI</name>
<dbReference type="EMBL" id="JBBPBN010000096">
    <property type="protein sequence ID" value="KAK8980491.1"/>
    <property type="molecule type" value="Genomic_DNA"/>
</dbReference>
<comment type="caution">
    <text evidence="1">The sequence shown here is derived from an EMBL/GenBank/DDBJ whole genome shotgun (WGS) entry which is preliminary data.</text>
</comment>
<organism evidence="1 2">
    <name type="scientific">Hibiscus sabdariffa</name>
    <name type="common">roselle</name>
    <dbReference type="NCBI Taxonomy" id="183260"/>
    <lineage>
        <taxon>Eukaryota</taxon>
        <taxon>Viridiplantae</taxon>
        <taxon>Streptophyta</taxon>
        <taxon>Embryophyta</taxon>
        <taxon>Tracheophyta</taxon>
        <taxon>Spermatophyta</taxon>
        <taxon>Magnoliopsida</taxon>
        <taxon>eudicotyledons</taxon>
        <taxon>Gunneridae</taxon>
        <taxon>Pentapetalae</taxon>
        <taxon>rosids</taxon>
        <taxon>malvids</taxon>
        <taxon>Malvales</taxon>
        <taxon>Malvaceae</taxon>
        <taxon>Malvoideae</taxon>
        <taxon>Hibiscus</taxon>
    </lineage>
</organism>
<evidence type="ECO:0000313" key="2">
    <source>
        <dbReference type="Proteomes" id="UP001396334"/>
    </source>
</evidence>
<dbReference type="Proteomes" id="UP001396334">
    <property type="component" value="Unassembled WGS sequence"/>
</dbReference>